<dbReference type="AlphaFoldDB" id="A0A517ZL08"/>
<dbReference type="Gene3D" id="3.40.50.720">
    <property type="entry name" value="NAD(P)-binding Rossmann-like Domain"/>
    <property type="match status" value="1"/>
</dbReference>
<evidence type="ECO:0000256" key="2">
    <source>
        <dbReference type="RuleBase" id="RU000363"/>
    </source>
</evidence>
<dbReference type="InterPro" id="IPR020904">
    <property type="entry name" value="Sc_DH/Rdtase_CS"/>
</dbReference>
<dbReference type="PRINTS" id="PR00080">
    <property type="entry name" value="SDRFAMILY"/>
</dbReference>
<gene>
    <name evidence="4" type="primary">tsaC1</name>
    <name evidence="4" type="ORF">Mal52_15850</name>
</gene>
<dbReference type="Proteomes" id="UP000319383">
    <property type="component" value="Chromosome"/>
</dbReference>
<dbReference type="FunFam" id="3.40.50.720:FF:000084">
    <property type="entry name" value="Short-chain dehydrogenase reductase"/>
    <property type="match status" value="1"/>
</dbReference>
<dbReference type="CDD" id="cd05233">
    <property type="entry name" value="SDR_c"/>
    <property type="match status" value="1"/>
</dbReference>
<proteinExistence type="inferred from homology"/>
<dbReference type="PANTHER" id="PTHR42760:SF124">
    <property type="entry name" value="SHORT-CHAIN DEHYDROGENASE_REDUCTASE"/>
    <property type="match status" value="1"/>
</dbReference>
<feature type="domain" description="Ketoreductase" evidence="3">
    <location>
        <begin position="10"/>
        <end position="189"/>
    </location>
</feature>
<name>A0A517ZL08_9PLAN</name>
<sequence length="261" mass="27383">MNFSVDLKNHVAVVTGGASGIGRACAVLLAEQGAKVFVADYDPLDANESQFADLGIEHRRCDVRAVDELQQVIDEAATAGPLKVLVNNAGIGMVKQIDDVSEEDWDACLDTNFKAAFFGCKFAIPHMRAAGGGAIVNVSSNAGLLPRAHDPVYSISKGALISLTKSLALCHAADRVRINAVCPGPVGQTRMMEADLQATGDREAMAQKFIDASPLAKAYNRLTDPREIAMSVLYLVSDAATMVTGTAVGIDGGKSLGVPPK</sequence>
<dbReference type="InterPro" id="IPR057326">
    <property type="entry name" value="KR_dom"/>
</dbReference>
<keyword evidence="5" id="KW-1185">Reference proteome</keyword>
<dbReference type="SMART" id="SM00822">
    <property type="entry name" value="PKS_KR"/>
    <property type="match status" value="1"/>
</dbReference>
<dbReference type="InterPro" id="IPR002347">
    <property type="entry name" value="SDR_fam"/>
</dbReference>
<dbReference type="SUPFAM" id="SSF51735">
    <property type="entry name" value="NAD(P)-binding Rossmann-fold domains"/>
    <property type="match status" value="1"/>
</dbReference>
<dbReference type="Pfam" id="PF00106">
    <property type="entry name" value="adh_short"/>
    <property type="match status" value="1"/>
</dbReference>
<dbReference type="EMBL" id="CP036276">
    <property type="protein sequence ID" value="QDU43113.1"/>
    <property type="molecule type" value="Genomic_DNA"/>
</dbReference>
<comment type="similarity">
    <text evidence="1 2">Belongs to the short-chain dehydrogenases/reductases (SDR) family.</text>
</comment>
<dbReference type="GO" id="GO:0018482">
    <property type="term" value="F:4-formylbenzenesulfonate dehydrogenase activity"/>
    <property type="evidence" value="ECO:0007669"/>
    <property type="project" value="UniProtKB-EC"/>
</dbReference>
<dbReference type="PRINTS" id="PR00081">
    <property type="entry name" value="GDHRDH"/>
</dbReference>
<evidence type="ECO:0000313" key="5">
    <source>
        <dbReference type="Proteomes" id="UP000319383"/>
    </source>
</evidence>
<dbReference type="PANTHER" id="PTHR42760">
    <property type="entry name" value="SHORT-CHAIN DEHYDROGENASES/REDUCTASES FAMILY MEMBER"/>
    <property type="match status" value="1"/>
</dbReference>
<reference evidence="4 5" key="1">
    <citation type="submission" date="2019-02" db="EMBL/GenBank/DDBJ databases">
        <title>Deep-cultivation of Planctomycetes and their phenomic and genomic characterization uncovers novel biology.</title>
        <authorList>
            <person name="Wiegand S."/>
            <person name="Jogler M."/>
            <person name="Boedeker C."/>
            <person name="Pinto D."/>
            <person name="Vollmers J."/>
            <person name="Rivas-Marin E."/>
            <person name="Kohn T."/>
            <person name="Peeters S.H."/>
            <person name="Heuer A."/>
            <person name="Rast P."/>
            <person name="Oberbeckmann S."/>
            <person name="Bunk B."/>
            <person name="Jeske O."/>
            <person name="Meyerdierks A."/>
            <person name="Storesund J.E."/>
            <person name="Kallscheuer N."/>
            <person name="Luecker S."/>
            <person name="Lage O.M."/>
            <person name="Pohl T."/>
            <person name="Merkel B.J."/>
            <person name="Hornburger P."/>
            <person name="Mueller R.-W."/>
            <person name="Bruemmer F."/>
            <person name="Labrenz M."/>
            <person name="Spormann A.M."/>
            <person name="Op den Camp H."/>
            <person name="Overmann J."/>
            <person name="Amann R."/>
            <person name="Jetten M.S.M."/>
            <person name="Mascher T."/>
            <person name="Medema M.H."/>
            <person name="Devos D.P."/>
            <person name="Kaster A.-K."/>
            <person name="Ovreas L."/>
            <person name="Rohde M."/>
            <person name="Galperin M.Y."/>
            <person name="Jogler C."/>
        </authorList>
    </citation>
    <scope>NUCLEOTIDE SEQUENCE [LARGE SCALE GENOMIC DNA]</scope>
    <source>
        <strain evidence="4 5">Mal52</strain>
    </source>
</reference>
<keyword evidence="4" id="KW-0560">Oxidoreductase</keyword>
<dbReference type="EC" id="1.2.1.62" evidence="4"/>
<dbReference type="InterPro" id="IPR036291">
    <property type="entry name" value="NAD(P)-bd_dom_sf"/>
</dbReference>
<organism evidence="4 5">
    <name type="scientific">Symmachiella dynata</name>
    <dbReference type="NCBI Taxonomy" id="2527995"/>
    <lineage>
        <taxon>Bacteria</taxon>
        <taxon>Pseudomonadati</taxon>
        <taxon>Planctomycetota</taxon>
        <taxon>Planctomycetia</taxon>
        <taxon>Planctomycetales</taxon>
        <taxon>Planctomycetaceae</taxon>
        <taxon>Symmachiella</taxon>
    </lineage>
</organism>
<accession>A0A517ZL08</accession>
<protein>
    <submittedName>
        <fullName evidence="4">4-formylbenzenesulfonate dehydrogenase TsaC1/TsaC2</fullName>
        <ecNumber evidence="4">1.2.1.62</ecNumber>
    </submittedName>
</protein>
<dbReference type="RefSeq" id="WP_145375177.1">
    <property type="nucleotide sequence ID" value="NZ_CP036276.1"/>
</dbReference>
<dbReference type="GO" id="GO:0016616">
    <property type="term" value="F:oxidoreductase activity, acting on the CH-OH group of donors, NAD or NADP as acceptor"/>
    <property type="evidence" value="ECO:0007669"/>
    <property type="project" value="UniProtKB-ARBA"/>
</dbReference>
<dbReference type="KEGG" id="sdyn:Mal52_15850"/>
<dbReference type="PROSITE" id="PS00061">
    <property type="entry name" value="ADH_SHORT"/>
    <property type="match status" value="1"/>
</dbReference>
<evidence type="ECO:0000259" key="3">
    <source>
        <dbReference type="SMART" id="SM00822"/>
    </source>
</evidence>
<evidence type="ECO:0000313" key="4">
    <source>
        <dbReference type="EMBL" id="QDU43113.1"/>
    </source>
</evidence>
<evidence type="ECO:0000256" key="1">
    <source>
        <dbReference type="ARBA" id="ARBA00006484"/>
    </source>
</evidence>